<gene>
    <name evidence="2" type="ORF">SSLN_LOCUS7365</name>
</gene>
<proteinExistence type="predicted"/>
<dbReference type="Pfam" id="PF00041">
    <property type="entry name" value="fn3"/>
    <property type="match status" value="1"/>
</dbReference>
<keyword evidence="3" id="KW-1185">Reference proteome</keyword>
<evidence type="ECO:0000259" key="1">
    <source>
        <dbReference type="PROSITE" id="PS50853"/>
    </source>
</evidence>
<dbReference type="CDD" id="cd00063">
    <property type="entry name" value="FN3"/>
    <property type="match status" value="1"/>
</dbReference>
<dbReference type="SUPFAM" id="SSF49265">
    <property type="entry name" value="Fibronectin type III"/>
    <property type="match status" value="1"/>
</dbReference>
<dbReference type="Gene3D" id="2.60.40.10">
    <property type="entry name" value="Immunoglobulins"/>
    <property type="match status" value="1"/>
</dbReference>
<feature type="domain" description="Fibronectin type-III" evidence="1">
    <location>
        <begin position="78"/>
        <end position="175"/>
    </location>
</feature>
<name>A0A183ST17_SCHSO</name>
<evidence type="ECO:0000313" key="3">
    <source>
        <dbReference type="Proteomes" id="UP000275846"/>
    </source>
</evidence>
<dbReference type="InterPro" id="IPR036116">
    <property type="entry name" value="FN3_sf"/>
</dbReference>
<dbReference type="EMBL" id="UYSU01034110">
    <property type="protein sequence ID" value="VDL93750.1"/>
    <property type="molecule type" value="Genomic_DNA"/>
</dbReference>
<evidence type="ECO:0000313" key="4">
    <source>
        <dbReference type="WBParaSite" id="SSLN_0000763901-mRNA-1"/>
    </source>
</evidence>
<reference evidence="2 3" key="2">
    <citation type="submission" date="2018-11" db="EMBL/GenBank/DDBJ databases">
        <authorList>
            <consortium name="Pathogen Informatics"/>
        </authorList>
    </citation>
    <scope>NUCLEOTIDE SEQUENCE [LARGE SCALE GENOMIC DNA]</scope>
    <source>
        <strain evidence="2 3">NST_G2</strain>
    </source>
</reference>
<accession>A0A183ST17</accession>
<organism evidence="4">
    <name type="scientific">Schistocephalus solidus</name>
    <name type="common">Tapeworm</name>
    <dbReference type="NCBI Taxonomy" id="70667"/>
    <lineage>
        <taxon>Eukaryota</taxon>
        <taxon>Metazoa</taxon>
        <taxon>Spiralia</taxon>
        <taxon>Lophotrochozoa</taxon>
        <taxon>Platyhelminthes</taxon>
        <taxon>Cestoda</taxon>
        <taxon>Eucestoda</taxon>
        <taxon>Diphyllobothriidea</taxon>
        <taxon>Diphyllobothriidae</taxon>
        <taxon>Schistocephalus</taxon>
    </lineage>
</organism>
<sequence length="176" mass="19038">MLFFFGCSLTDDCQLVIFDSNTPVRVVALGTAAIMPDLADLDDITESTSLRVAIRGKRSMNLSPFPSPTTETADHPAIVTNVVTSVLSTESFSVNWSHPAEYNGPIGPTKLHLWTPNGMEQRKNVSHPTATETFSGLQPSLPYYVSLMATTQAEGQCSGRYGEAFLAGLVYMESKG</sequence>
<dbReference type="WBParaSite" id="SSLN_0000763901-mRNA-1">
    <property type="protein sequence ID" value="SSLN_0000763901-mRNA-1"/>
    <property type="gene ID" value="SSLN_0000763901"/>
</dbReference>
<dbReference type="PROSITE" id="PS50853">
    <property type="entry name" value="FN3"/>
    <property type="match status" value="1"/>
</dbReference>
<protein>
    <submittedName>
        <fullName evidence="4">Fibronectin type-III domain-containing protein</fullName>
    </submittedName>
</protein>
<dbReference type="AlphaFoldDB" id="A0A183ST17"/>
<dbReference type="InterPro" id="IPR003961">
    <property type="entry name" value="FN3_dom"/>
</dbReference>
<evidence type="ECO:0000313" key="2">
    <source>
        <dbReference type="EMBL" id="VDL93750.1"/>
    </source>
</evidence>
<dbReference type="Proteomes" id="UP000275846">
    <property type="component" value="Unassembled WGS sequence"/>
</dbReference>
<dbReference type="SMART" id="SM00060">
    <property type="entry name" value="FN3"/>
    <property type="match status" value="1"/>
</dbReference>
<dbReference type="InterPro" id="IPR013783">
    <property type="entry name" value="Ig-like_fold"/>
</dbReference>
<reference evidence="4" key="1">
    <citation type="submission" date="2016-06" db="UniProtKB">
        <authorList>
            <consortium name="WormBaseParasite"/>
        </authorList>
    </citation>
    <scope>IDENTIFICATION</scope>
</reference>